<gene>
    <name evidence="3" type="ORF">ACFSUF_16355</name>
</gene>
<dbReference type="InterPro" id="IPR003718">
    <property type="entry name" value="OsmC/Ohr_fam"/>
</dbReference>
<evidence type="ECO:0000313" key="4">
    <source>
        <dbReference type="Proteomes" id="UP001597541"/>
    </source>
</evidence>
<dbReference type="Gene3D" id="2.20.25.10">
    <property type="match status" value="1"/>
</dbReference>
<dbReference type="Proteomes" id="UP001597541">
    <property type="component" value="Unassembled WGS sequence"/>
</dbReference>
<evidence type="ECO:0000256" key="1">
    <source>
        <dbReference type="ARBA" id="ARBA00007378"/>
    </source>
</evidence>
<protein>
    <submittedName>
        <fullName evidence="3">Organic hydroperoxide resistance protein</fullName>
    </submittedName>
</protein>
<organism evidence="3 4">
    <name type="scientific">Paenibacillus gansuensis</name>
    <dbReference type="NCBI Taxonomy" id="306542"/>
    <lineage>
        <taxon>Bacteria</taxon>
        <taxon>Bacillati</taxon>
        <taxon>Bacillota</taxon>
        <taxon>Bacilli</taxon>
        <taxon>Bacillales</taxon>
        <taxon>Paenibacillaceae</taxon>
        <taxon>Paenibacillus</taxon>
    </lineage>
</organism>
<dbReference type="InterPro" id="IPR019953">
    <property type="entry name" value="OHR"/>
</dbReference>
<dbReference type="InterPro" id="IPR036102">
    <property type="entry name" value="OsmC/Ohrsf"/>
</dbReference>
<feature type="region of interest" description="Disordered" evidence="2">
    <location>
        <begin position="1"/>
        <end position="21"/>
    </location>
</feature>
<evidence type="ECO:0000256" key="2">
    <source>
        <dbReference type="SAM" id="MobiDB-lite"/>
    </source>
</evidence>
<sequence>MSALYTATATAQGGREGQAVTDDGRLNVSLDMPKELGGAGGEGTNPEQLFAAGYAACFESALALVARRQKVTTEGAAVTAQVSLYKDGEAFKLGVELNVYIPDLEFEETEKLAQAAHQVCPYSRATRGNIDVTIQAVGKQYVSF</sequence>
<comment type="caution">
    <text evidence="3">The sequence shown here is derived from an EMBL/GenBank/DDBJ whole genome shotgun (WGS) entry which is preliminary data.</text>
</comment>
<dbReference type="PANTHER" id="PTHR33797:SF2">
    <property type="entry name" value="ORGANIC HYDROPEROXIDE RESISTANCE PROTEIN-LIKE"/>
    <property type="match status" value="1"/>
</dbReference>
<dbReference type="EMBL" id="JBHUME010000009">
    <property type="protein sequence ID" value="MFD2613989.1"/>
    <property type="molecule type" value="Genomic_DNA"/>
</dbReference>
<dbReference type="NCBIfam" id="TIGR03561">
    <property type="entry name" value="organ_hyd_perox"/>
    <property type="match status" value="1"/>
</dbReference>
<dbReference type="Pfam" id="PF02566">
    <property type="entry name" value="OsmC"/>
    <property type="match status" value="1"/>
</dbReference>
<dbReference type="Gene3D" id="3.30.300.20">
    <property type="match status" value="1"/>
</dbReference>
<feature type="compositionally biased region" description="Polar residues" evidence="2">
    <location>
        <begin position="1"/>
        <end position="11"/>
    </location>
</feature>
<reference evidence="4" key="1">
    <citation type="journal article" date="2019" name="Int. J. Syst. Evol. Microbiol.">
        <title>The Global Catalogue of Microorganisms (GCM) 10K type strain sequencing project: providing services to taxonomists for standard genome sequencing and annotation.</title>
        <authorList>
            <consortium name="The Broad Institute Genomics Platform"/>
            <consortium name="The Broad Institute Genome Sequencing Center for Infectious Disease"/>
            <person name="Wu L."/>
            <person name="Ma J."/>
        </authorList>
    </citation>
    <scope>NUCLEOTIDE SEQUENCE [LARGE SCALE GENOMIC DNA]</scope>
    <source>
        <strain evidence="4">KCTC 3950</strain>
    </source>
</reference>
<evidence type="ECO:0000313" key="3">
    <source>
        <dbReference type="EMBL" id="MFD2613989.1"/>
    </source>
</evidence>
<dbReference type="RefSeq" id="WP_377604356.1">
    <property type="nucleotide sequence ID" value="NZ_JBHUME010000009.1"/>
</dbReference>
<dbReference type="SUPFAM" id="SSF82784">
    <property type="entry name" value="OsmC-like"/>
    <property type="match status" value="1"/>
</dbReference>
<comment type="similarity">
    <text evidence="1">Belongs to the OsmC/Ohr family.</text>
</comment>
<keyword evidence="4" id="KW-1185">Reference proteome</keyword>
<dbReference type="InterPro" id="IPR015946">
    <property type="entry name" value="KH_dom-like_a/b"/>
</dbReference>
<accession>A0ABW5PFR4</accession>
<proteinExistence type="inferred from homology"/>
<name>A0ABW5PFR4_9BACL</name>
<dbReference type="PANTHER" id="PTHR33797">
    <property type="entry name" value="ORGANIC HYDROPEROXIDE RESISTANCE PROTEIN-LIKE"/>
    <property type="match status" value="1"/>
</dbReference>